<dbReference type="SUPFAM" id="SSF52540">
    <property type="entry name" value="P-loop containing nucleoside triphosphate hydrolases"/>
    <property type="match status" value="2"/>
</dbReference>
<dbReference type="GO" id="GO:0005524">
    <property type="term" value="F:ATP binding"/>
    <property type="evidence" value="ECO:0007669"/>
    <property type="project" value="UniProtKB-KW"/>
</dbReference>
<dbReference type="GO" id="GO:0043186">
    <property type="term" value="C:P granule"/>
    <property type="evidence" value="ECO:0007669"/>
    <property type="project" value="UniProtKB-ARBA"/>
</dbReference>
<dbReference type="PROSITE" id="PS51194">
    <property type="entry name" value="HELICASE_CTER"/>
    <property type="match status" value="1"/>
</dbReference>
<evidence type="ECO:0000256" key="2">
    <source>
        <dbReference type="ARBA" id="ARBA00022741"/>
    </source>
</evidence>
<reference evidence="9" key="1">
    <citation type="journal article" date="2008" name="Nat. Genet.">
        <title>The Pristionchus pacificus genome provides a unique perspective on nematode lifestyle and parasitism.</title>
        <authorList>
            <person name="Dieterich C."/>
            <person name="Clifton S.W."/>
            <person name="Schuster L.N."/>
            <person name="Chinwalla A."/>
            <person name="Delehaunty K."/>
            <person name="Dinkelacker I."/>
            <person name="Fulton L."/>
            <person name="Fulton R."/>
            <person name="Godfrey J."/>
            <person name="Minx P."/>
            <person name="Mitreva M."/>
            <person name="Roeseler W."/>
            <person name="Tian H."/>
            <person name="Witte H."/>
            <person name="Yang S.P."/>
            <person name="Wilson R.K."/>
            <person name="Sommer R.J."/>
        </authorList>
    </citation>
    <scope>NUCLEOTIDE SEQUENCE [LARGE SCALE GENOMIC DNA]</scope>
    <source>
        <strain evidence="9">PS312</strain>
    </source>
</reference>
<dbReference type="EnsemblMetazoa" id="PPA43108.1">
    <property type="protein sequence ID" value="PPA43108.1"/>
    <property type="gene ID" value="WBGene00281477"/>
</dbReference>
<dbReference type="InterPro" id="IPR001650">
    <property type="entry name" value="Helicase_C-like"/>
</dbReference>
<dbReference type="GO" id="GO:0005634">
    <property type="term" value="C:nucleus"/>
    <property type="evidence" value="ECO:0000318"/>
    <property type="project" value="GO_Central"/>
</dbReference>
<evidence type="ECO:0000256" key="3">
    <source>
        <dbReference type="ARBA" id="ARBA00022801"/>
    </source>
</evidence>
<feature type="region of interest" description="Disordered" evidence="7">
    <location>
        <begin position="864"/>
        <end position="902"/>
    </location>
</feature>
<feature type="compositionally biased region" description="Basic residues" evidence="7">
    <location>
        <begin position="154"/>
        <end position="165"/>
    </location>
</feature>
<keyword evidence="9" id="KW-1185">Reference proteome</keyword>
<dbReference type="PROSITE" id="PS51195">
    <property type="entry name" value="Q_MOTIF"/>
    <property type="match status" value="1"/>
</dbReference>
<dbReference type="GO" id="GO:0003676">
    <property type="term" value="F:nucleic acid binding"/>
    <property type="evidence" value="ECO:0007669"/>
    <property type="project" value="InterPro"/>
</dbReference>
<evidence type="ECO:0000256" key="7">
    <source>
        <dbReference type="SAM" id="MobiDB-lite"/>
    </source>
</evidence>
<dbReference type="EC" id="3.6.4.13" evidence="1"/>
<dbReference type="SMART" id="SM00490">
    <property type="entry name" value="HELICc"/>
    <property type="match status" value="1"/>
</dbReference>
<keyword evidence="2" id="KW-0547">Nucleotide-binding</keyword>
<evidence type="ECO:0000313" key="9">
    <source>
        <dbReference type="Proteomes" id="UP000005239"/>
    </source>
</evidence>
<keyword evidence="4" id="KW-0347">Helicase</keyword>
<name>A0A2A6CCU8_PRIPA</name>
<evidence type="ECO:0000313" key="8">
    <source>
        <dbReference type="EnsemblMetazoa" id="PPA43108.1"/>
    </source>
</evidence>
<feature type="compositionally biased region" description="Low complexity" evidence="7">
    <location>
        <begin position="116"/>
        <end position="133"/>
    </location>
</feature>
<dbReference type="InterPro" id="IPR000629">
    <property type="entry name" value="RNA-helicase_DEAD-box_CS"/>
</dbReference>
<dbReference type="Pfam" id="PF00271">
    <property type="entry name" value="Helicase_C"/>
    <property type="match status" value="1"/>
</dbReference>
<dbReference type="PROSITE" id="PS51192">
    <property type="entry name" value="HELICASE_ATP_BIND_1"/>
    <property type="match status" value="1"/>
</dbReference>
<feature type="region of interest" description="Disordered" evidence="7">
    <location>
        <begin position="1"/>
        <end position="34"/>
    </location>
</feature>
<dbReference type="SMART" id="SM00487">
    <property type="entry name" value="DEXDc"/>
    <property type="match status" value="1"/>
</dbReference>
<keyword evidence="3" id="KW-0378">Hydrolase</keyword>
<dbReference type="GO" id="GO:0016787">
    <property type="term" value="F:hydrolase activity"/>
    <property type="evidence" value="ECO:0007669"/>
    <property type="project" value="UniProtKB-KW"/>
</dbReference>
<accession>A0A2A6CCU8</accession>
<dbReference type="CDD" id="cd18787">
    <property type="entry name" value="SF2_C_DEAD"/>
    <property type="match status" value="1"/>
</dbReference>
<dbReference type="AlphaFoldDB" id="A0A2A6CCU8"/>
<gene>
    <name evidence="8" type="primary">WBGene00281477</name>
</gene>
<dbReference type="PANTHER" id="PTHR47958">
    <property type="entry name" value="ATP-DEPENDENT RNA HELICASE DBP3"/>
    <property type="match status" value="1"/>
</dbReference>
<feature type="compositionally biased region" description="Acidic residues" evidence="7">
    <location>
        <begin position="95"/>
        <end position="105"/>
    </location>
</feature>
<dbReference type="Proteomes" id="UP000005239">
    <property type="component" value="Unassembled WGS sequence"/>
</dbReference>
<dbReference type="Pfam" id="PF00270">
    <property type="entry name" value="DEAD"/>
    <property type="match status" value="1"/>
</dbReference>
<dbReference type="OrthoDB" id="196131at2759"/>
<feature type="compositionally biased region" description="Low complexity" evidence="7">
    <location>
        <begin position="1"/>
        <end position="33"/>
    </location>
</feature>
<feature type="compositionally biased region" description="Basic and acidic residues" evidence="7">
    <location>
        <begin position="80"/>
        <end position="94"/>
    </location>
</feature>
<accession>A0A8R1V3A1</accession>
<dbReference type="InterPro" id="IPR011545">
    <property type="entry name" value="DEAD/DEAH_box_helicase_dom"/>
</dbReference>
<comment type="catalytic activity">
    <reaction evidence="6">
        <text>ATP + H2O = ADP + phosphate + H(+)</text>
        <dbReference type="Rhea" id="RHEA:13065"/>
        <dbReference type="ChEBI" id="CHEBI:15377"/>
        <dbReference type="ChEBI" id="CHEBI:15378"/>
        <dbReference type="ChEBI" id="CHEBI:30616"/>
        <dbReference type="ChEBI" id="CHEBI:43474"/>
        <dbReference type="ChEBI" id="CHEBI:456216"/>
        <dbReference type="EC" id="3.6.4.13"/>
    </reaction>
</comment>
<sequence length="902" mass="100002">MSWRGGFQRGGMQRFVSASSSASNNTSSMNSVAPPVALTMPNAAAVAAGARPVLSGYDPQQAKRDEDKRKEEEYNNLVSGEKKMERERRSRLYEDEYLERDDSDEDEKRYDRRGTTDATATGTSEAGTETIGTRDGIGTGSRLMGPDELGSTLKHYRSSHHKDHREKREEPKKEEKKVEEEDEEDELDAFMAGINQQARIILGYIIHFHTFRAERLEQKFNLKESGRVASREKAEAVAKDIQRRAAKEEEPKEDDKNKLGRTDIDEEDMQESYFKFLEEKKASAPEDEDVYEYDEDGNIIWTWKKVIDPLPALDHSTVDYAPFHKCFYAEHEDIKNLSWMDTQRLRMKLCIKTGGHAVPKPVASFAHLGFDEGLMKEIRKSEYEHPTPIQSQSLPAALSGRDVLGIAKTGSGKTAAYLWPAIVHIMDQKDLQEGDGPIALVVVPTRELALQVYQEARRFCKAYNINVICAYGGGSKWEQSNELSGEGAELVVCTPGRIIDLVKIGATNFTRVTYLVFDEADRMFDMGFEAQVKSISDHIRPDRQCLMFSATFKSKVERLAREALNDPVRIVQGEVGEANDDIDQHVEVLPSLDAKWGWLTGRLVQFVATGKVLIFVTKKANAEILADKLKKRDFKLVLLHGDMQQHERNEHLSKFRGKTIDLLVATDVAGWGKTIDLLVATDVAARGLDIPEIRTVINYDIARDIDTHVHRIGRTGRAGQKGTAYTLMTDADREQAGHYVRNLESVNQEVPKPLLDLALRAPWFKSSRNEGGGAPQASGPGARFGLGYQPKQRPTGGPGGKGKTHDPLTANLSKPGGSMGGIGGVGGMGTVAAAFQSSFTRSTETLAPAPASDPRPEWKRKLDELNAKFTAQAAAAGHIPGSGSNSQQDDDSGPSKKSRWAQ</sequence>
<evidence type="ECO:0000256" key="1">
    <source>
        <dbReference type="ARBA" id="ARBA00012552"/>
    </source>
</evidence>
<feature type="compositionally biased region" description="Basic and acidic residues" evidence="7">
    <location>
        <begin position="106"/>
        <end position="115"/>
    </location>
</feature>
<keyword evidence="5" id="KW-0067">ATP-binding</keyword>
<dbReference type="FunFam" id="3.40.50.300:FF:000079">
    <property type="entry name" value="probable ATP-dependent RNA helicase DDX17"/>
    <property type="match status" value="1"/>
</dbReference>
<evidence type="ECO:0000256" key="6">
    <source>
        <dbReference type="ARBA" id="ARBA00047984"/>
    </source>
</evidence>
<feature type="compositionally biased region" description="Basic and acidic residues" evidence="7">
    <location>
        <begin position="227"/>
        <end position="263"/>
    </location>
</feature>
<feature type="compositionally biased region" description="Basic and acidic residues" evidence="7">
    <location>
        <begin position="166"/>
        <end position="179"/>
    </location>
</feature>
<dbReference type="InterPro" id="IPR014014">
    <property type="entry name" value="RNA_helicase_DEAD_Q_motif"/>
</dbReference>
<dbReference type="PROSITE" id="PS00039">
    <property type="entry name" value="DEAD_ATP_HELICASE"/>
    <property type="match status" value="1"/>
</dbReference>
<evidence type="ECO:0000256" key="5">
    <source>
        <dbReference type="ARBA" id="ARBA00022840"/>
    </source>
</evidence>
<feature type="region of interest" description="Disordered" evidence="7">
    <location>
        <begin position="50"/>
        <end position="184"/>
    </location>
</feature>
<evidence type="ECO:0000256" key="4">
    <source>
        <dbReference type="ARBA" id="ARBA00022806"/>
    </source>
</evidence>
<dbReference type="CDD" id="cd17952">
    <property type="entry name" value="DEADc_DDX42"/>
    <property type="match status" value="1"/>
</dbReference>
<reference evidence="8" key="2">
    <citation type="submission" date="2022-06" db="UniProtKB">
        <authorList>
            <consortium name="EnsemblMetazoa"/>
        </authorList>
    </citation>
    <scope>IDENTIFICATION</scope>
    <source>
        <strain evidence="8">PS312</strain>
    </source>
</reference>
<dbReference type="InterPro" id="IPR014001">
    <property type="entry name" value="Helicase_ATP-bd"/>
</dbReference>
<feature type="region of interest" description="Disordered" evidence="7">
    <location>
        <begin position="227"/>
        <end position="264"/>
    </location>
</feature>
<dbReference type="Gene3D" id="3.40.50.300">
    <property type="entry name" value="P-loop containing nucleotide triphosphate hydrolases"/>
    <property type="match status" value="3"/>
</dbReference>
<organism evidence="8 9">
    <name type="scientific">Pristionchus pacificus</name>
    <name type="common">Parasitic nematode worm</name>
    <dbReference type="NCBI Taxonomy" id="54126"/>
    <lineage>
        <taxon>Eukaryota</taxon>
        <taxon>Metazoa</taxon>
        <taxon>Ecdysozoa</taxon>
        <taxon>Nematoda</taxon>
        <taxon>Chromadorea</taxon>
        <taxon>Rhabditida</taxon>
        <taxon>Rhabditina</taxon>
        <taxon>Diplogasteromorpha</taxon>
        <taxon>Diplogasteroidea</taxon>
        <taxon>Neodiplogasteridae</taxon>
        <taxon>Pristionchus</taxon>
    </lineage>
</organism>
<feature type="region of interest" description="Disordered" evidence="7">
    <location>
        <begin position="768"/>
        <end position="823"/>
    </location>
</feature>
<dbReference type="InterPro" id="IPR027417">
    <property type="entry name" value="P-loop_NTPase"/>
</dbReference>
<feature type="compositionally biased region" description="Basic and acidic residues" evidence="7">
    <location>
        <begin position="61"/>
        <end position="73"/>
    </location>
</feature>
<dbReference type="GO" id="GO:0003724">
    <property type="term" value="F:RNA helicase activity"/>
    <property type="evidence" value="ECO:0007669"/>
    <property type="project" value="UniProtKB-EC"/>
</dbReference>
<protein>
    <recommendedName>
        <fullName evidence="1">RNA helicase</fullName>
        <ecNumber evidence="1">3.6.4.13</ecNumber>
    </recommendedName>
</protein>
<proteinExistence type="predicted"/>